<protein>
    <submittedName>
        <fullName evidence="2">Uncharacterized protein</fullName>
    </submittedName>
</protein>
<name>F5XJ39_MICPN</name>
<dbReference type="STRING" id="1032480.MLP_03510"/>
<dbReference type="Proteomes" id="UP000007947">
    <property type="component" value="Chromosome"/>
</dbReference>
<proteinExistence type="predicted"/>
<dbReference type="EMBL" id="AP012204">
    <property type="protein sequence ID" value="BAK33365.1"/>
    <property type="molecule type" value="Genomic_DNA"/>
</dbReference>
<accession>F5XJ39</accession>
<organism evidence="2 3">
    <name type="scientific">Microlunatus phosphovorus (strain ATCC 700054 / DSM 10555 / JCM 9379 / NBRC 101784 / NCIMB 13414 / VKM Ac-1990 / NM-1)</name>
    <dbReference type="NCBI Taxonomy" id="1032480"/>
    <lineage>
        <taxon>Bacteria</taxon>
        <taxon>Bacillati</taxon>
        <taxon>Actinomycetota</taxon>
        <taxon>Actinomycetes</taxon>
        <taxon>Propionibacteriales</taxon>
        <taxon>Propionibacteriaceae</taxon>
        <taxon>Microlunatus</taxon>
    </lineage>
</organism>
<feature type="compositionally biased region" description="Basic and acidic residues" evidence="1">
    <location>
        <begin position="75"/>
        <end position="88"/>
    </location>
</feature>
<evidence type="ECO:0000313" key="3">
    <source>
        <dbReference type="Proteomes" id="UP000007947"/>
    </source>
</evidence>
<dbReference type="KEGG" id="mph:MLP_03510"/>
<gene>
    <name evidence="2" type="ordered locus">MLP_03510</name>
</gene>
<keyword evidence="3" id="KW-1185">Reference proteome</keyword>
<dbReference type="AlphaFoldDB" id="F5XJ39"/>
<feature type="region of interest" description="Disordered" evidence="1">
    <location>
        <begin position="53"/>
        <end position="102"/>
    </location>
</feature>
<evidence type="ECO:0000313" key="2">
    <source>
        <dbReference type="EMBL" id="BAK33365.1"/>
    </source>
</evidence>
<feature type="compositionally biased region" description="Basic residues" evidence="1">
    <location>
        <begin position="89"/>
        <end position="102"/>
    </location>
</feature>
<evidence type="ECO:0000256" key="1">
    <source>
        <dbReference type="SAM" id="MobiDB-lite"/>
    </source>
</evidence>
<sequence>MLDSSIIAHHRISCQRGSVGERRPPDNAPIANGRWCRWDGSAGKRTERAYASCAGQADEGTDSRQQRRASTLRSIDGHQRLIQPEHTRRPWARRPPVKRWFR</sequence>
<dbReference type="HOGENOM" id="CLU_2274119_0_0_11"/>
<reference evidence="2 3" key="1">
    <citation type="submission" date="2011-05" db="EMBL/GenBank/DDBJ databases">
        <title>Whole genome sequence of Microlunatus phosphovorus NM-1.</title>
        <authorList>
            <person name="Hosoyama A."/>
            <person name="Sasaki K."/>
            <person name="Harada T."/>
            <person name="Igarashi R."/>
            <person name="Kawakoshi A."/>
            <person name="Sasagawa M."/>
            <person name="Fukada J."/>
            <person name="Nakamura S."/>
            <person name="Katano Y."/>
            <person name="Hanada S."/>
            <person name="Kamagata Y."/>
            <person name="Nakamura N."/>
            <person name="Yamazaki S."/>
            <person name="Fujita N."/>
        </authorList>
    </citation>
    <scope>NUCLEOTIDE SEQUENCE [LARGE SCALE GENOMIC DNA]</scope>
    <source>
        <strain evidence="3">ATCC 700054 / DSM 10555 / JCM 9379 / NBRC 101784 / NCIMB 13414 / VKM Ac-1990 / NM-1</strain>
    </source>
</reference>